<protein>
    <submittedName>
        <fullName evidence="2">Uncharacterized protein</fullName>
    </submittedName>
</protein>
<dbReference type="Proteomes" id="UP001174909">
    <property type="component" value="Unassembled WGS sequence"/>
</dbReference>
<accession>A0AA35TBC9</accession>
<keyword evidence="3" id="KW-1185">Reference proteome</keyword>
<evidence type="ECO:0000256" key="1">
    <source>
        <dbReference type="SAM" id="MobiDB-lite"/>
    </source>
</evidence>
<dbReference type="EMBL" id="CASHTH010003457">
    <property type="protein sequence ID" value="CAI8045200.1"/>
    <property type="molecule type" value="Genomic_DNA"/>
</dbReference>
<organism evidence="2 3">
    <name type="scientific">Geodia barretti</name>
    <name type="common">Barrett's horny sponge</name>
    <dbReference type="NCBI Taxonomy" id="519541"/>
    <lineage>
        <taxon>Eukaryota</taxon>
        <taxon>Metazoa</taxon>
        <taxon>Porifera</taxon>
        <taxon>Demospongiae</taxon>
        <taxon>Heteroscleromorpha</taxon>
        <taxon>Tetractinellida</taxon>
        <taxon>Astrophorina</taxon>
        <taxon>Geodiidae</taxon>
        <taxon>Geodia</taxon>
    </lineage>
</organism>
<gene>
    <name evidence="2" type="ORF">GBAR_LOCUS25022</name>
</gene>
<sequence>MLLTPDERERATQTTETANQRLQVILMALERRISADPNVFHTLLTALMAEPALEAVGREMKGIYDDEEQGIQQKQQPNTQQGNETEATRRRFHIRVEDTLHLLSLSREAFAHAKIEVHPEKPLTYDWKGHGFKVDVPAGAISSSGPATMYIQASLKGDYQFPDEGVLVSGVYSLSLYPPVDKLDKKVTITLQHCACVDDDDEEAALSFYTAKDTPPYIFERLPGGSFSESGEASIDVNHFTWFTVFGKKPLKYAIFTYYVPKQLNIHEAHITVTLKKELLIEKVKQLYKERRAEEGPVVPMVKLMPGKDQITLDLDTSEETWSKDGWSPVSFSSFCCKETFLIWADEVIVKALR</sequence>
<feature type="region of interest" description="Disordered" evidence="1">
    <location>
        <begin position="69"/>
        <end position="89"/>
    </location>
</feature>
<comment type="caution">
    <text evidence="2">The sequence shown here is derived from an EMBL/GenBank/DDBJ whole genome shotgun (WGS) entry which is preliminary data.</text>
</comment>
<reference evidence="2" key="1">
    <citation type="submission" date="2023-03" db="EMBL/GenBank/DDBJ databases">
        <authorList>
            <person name="Steffen K."/>
            <person name="Cardenas P."/>
        </authorList>
    </citation>
    <scope>NUCLEOTIDE SEQUENCE</scope>
</reference>
<feature type="non-terminal residue" evidence="2">
    <location>
        <position position="354"/>
    </location>
</feature>
<evidence type="ECO:0000313" key="3">
    <source>
        <dbReference type="Proteomes" id="UP001174909"/>
    </source>
</evidence>
<feature type="compositionally biased region" description="Low complexity" evidence="1">
    <location>
        <begin position="70"/>
        <end position="81"/>
    </location>
</feature>
<dbReference type="AlphaFoldDB" id="A0AA35TBC9"/>
<evidence type="ECO:0000313" key="2">
    <source>
        <dbReference type="EMBL" id="CAI8045200.1"/>
    </source>
</evidence>
<proteinExistence type="predicted"/>
<name>A0AA35TBC9_GEOBA</name>
<dbReference type="Gene3D" id="2.60.220.30">
    <property type="match status" value="1"/>
</dbReference>